<comment type="caution">
    <text evidence="1">The sequence shown here is derived from an EMBL/GenBank/DDBJ whole genome shotgun (WGS) entry which is preliminary data.</text>
</comment>
<dbReference type="EMBL" id="CAJHJT010000012">
    <property type="protein sequence ID" value="CAD6999069.1"/>
    <property type="molecule type" value="Genomic_DNA"/>
</dbReference>
<evidence type="ECO:0000313" key="1">
    <source>
        <dbReference type="EMBL" id="CAD6999069.1"/>
    </source>
</evidence>
<name>A0A811UJ83_CERCA</name>
<proteinExistence type="predicted"/>
<sequence length="91" mass="9957">MSKKVTTAKYILFTAATWLLPNRETTDIIATTRSSSCHRTPLFSSSCLLLKRFLRVAEAAAVLAEVNRPQSGGLHRNVMSAGNAVKPQLLQ</sequence>
<keyword evidence="2" id="KW-1185">Reference proteome</keyword>
<reference evidence="1" key="1">
    <citation type="submission" date="2020-11" db="EMBL/GenBank/DDBJ databases">
        <authorList>
            <person name="Whitehead M."/>
        </authorList>
    </citation>
    <scope>NUCLEOTIDE SEQUENCE</scope>
    <source>
        <strain evidence="1">EGII</strain>
    </source>
</reference>
<evidence type="ECO:0000313" key="2">
    <source>
        <dbReference type="Proteomes" id="UP000606786"/>
    </source>
</evidence>
<gene>
    <name evidence="1" type="ORF">CCAP1982_LOCUS7615</name>
</gene>
<dbReference type="Proteomes" id="UP000606786">
    <property type="component" value="Unassembled WGS sequence"/>
</dbReference>
<accession>A0A811UJ83</accession>
<dbReference type="AlphaFoldDB" id="A0A811UJ83"/>
<protein>
    <submittedName>
        <fullName evidence="1">(Mediterranean fruit fly) hypothetical protein</fullName>
    </submittedName>
</protein>
<organism evidence="1 2">
    <name type="scientific">Ceratitis capitata</name>
    <name type="common">Mediterranean fruit fly</name>
    <name type="synonym">Tephritis capitata</name>
    <dbReference type="NCBI Taxonomy" id="7213"/>
    <lineage>
        <taxon>Eukaryota</taxon>
        <taxon>Metazoa</taxon>
        <taxon>Ecdysozoa</taxon>
        <taxon>Arthropoda</taxon>
        <taxon>Hexapoda</taxon>
        <taxon>Insecta</taxon>
        <taxon>Pterygota</taxon>
        <taxon>Neoptera</taxon>
        <taxon>Endopterygota</taxon>
        <taxon>Diptera</taxon>
        <taxon>Brachycera</taxon>
        <taxon>Muscomorpha</taxon>
        <taxon>Tephritoidea</taxon>
        <taxon>Tephritidae</taxon>
        <taxon>Ceratitis</taxon>
        <taxon>Ceratitis</taxon>
    </lineage>
</organism>